<evidence type="ECO:0008006" key="3">
    <source>
        <dbReference type="Google" id="ProtNLM"/>
    </source>
</evidence>
<evidence type="ECO:0000313" key="2">
    <source>
        <dbReference type="Proteomes" id="UP000050417"/>
    </source>
</evidence>
<accession>A0A0P6WT35</accession>
<reference evidence="1 2" key="1">
    <citation type="submission" date="2015-07" db="EMBL/GenBank/DDBJ databases">
        <title>Genome sequence of Ornatilinea apprima DSM 23815.</title>
        <authorList>
            <person name="Hemp J."/>
            <person name="Ward L.M."/>
            <person name="Pace L.A."/>
            <person name="Fischer W.W."/>
        </authorList>
    </citation>
    <scope>NUCLEOTIDE SEQUENCE [LARGE SCALE GENOMIC DNA]</scope>
    <source>
        <strain evidence="1 2">P3M-1</strain>
    </source>
</reference>
<dbReference type="AlphaFoldDB" id="A0A0P6WT35"/>
<gene>
    <name evidence="1" type="ORF">ADN00_15705</name>
</gene>
<sequence>MTATIRGIQKAQKANSAHIRALRPGGALGLAVQAGLILTHQSAIRKTHVDTGALRASHRMRYEFTAAGPRGVIFIDPNAENPRSGEKTAVYGPIEHARGGEHAFYARVRDEDGPRISRAVAREFLRGFAQ</sequence>
<evidence type="ECO:0000313" key="1">
    <source>
        <dbReference type="EMBL" id="KPL72261.1"/>
    </source>
</evidence>
<keyword evidence="2" id="KW-1185">Reference proteome</keyword>
<comment type="caution">
    <text evidence="1">The sequence shown here is derived from an EMBL/GenBank/DDBJ whole genome shotgun (WGS) entry which is preliminary data.</text>
</comment>
<name>A0A0P6WT35_9CHLR</name>
<dbReference type="STRING" id="1134406.ADN00_15705"/>
<protein>
    <recommendedName>
        <fullName evidence="3">HK97 gp10 family phage protein</fullName>
    </recommendedName>
</protein>
<dbReference type="Proteomes" id="UP000050417">
    <property type="component" value="Unassembled WGS sequence"/>
</dbReference>
<dbReference type="EMBL" id="LGCL01000039">
    <property type="protein sequence ID" value="KPL72261.1"/>
    <property type="molecule type" value="Genomic_DNA"/>
</dbReference>
<organism evidence="1 2">
    <name type="scientific">Ornatilinea apprima</name>
    <dbReference type="NCBI Taxonomy" id="1134406"/>
    <lineage>
        <taxon>Bacteria</taxon>
        <taxon>Bacillati</taxon>
        <taxon>Chloroflexota</taxon>
        <taxon>Anaerolineae</taxon>
        <taxon>Anaerolineales</taxon>
        <taxon>Anaerolineaceae</taxon>
        <taxon>Ornatilinea</taxon>
    </lineage>
</organism>
<proteinExistence type="predicted"/>